<evidence type="ECO:0000256" key="6">
    <source>
        <dbReference type="ARBA" id="ARBA00024207"/>
    </source>
</evidence>
<evidence type="ECO:0008006" key="9">
    <source>
        <dbReference type="Google" id="ProtNLM"/>
    </source>
</evidence>
<dbReference type="EMBL" id="PCSQ01000010">
    <property type="protein sequence ID" value="PIP52618.1"/>
    <property type="molecule type" value="Genomic_DNA"/>
</dbReference>
<dbReference type="GO" id="GO:0000166">
    <property type="term" value="F:nucleotide binding"/>
    <property type="evidence" value="ECO:0007669"/>
    <property type="project" value="UniProtKB-KW"/>
</dbReference>
<evidence type="ECO:0000256" key="1">
    <source>
        <dbReference type="ARBA" id="ARBA00022553"/>
    </source>
</evidence>
<dbReference type="Pfam" id="PF01934">
    <property type="entry name" value="HepT-like"/>
    <property type="match status" value="1"/>
</dbReference>
<dbReference type="PANTHER" id="PTHR34139:SF1">
    <property type="entry name" value="RNASE MJ1380-RELATED"/>
    <property type="match status" value="1"/>
</dbReference>
<reference evidence="7 8" key="1">
    <citation type="submission" date="2017-09" db="EMBL/GenBank/DDBJ databases">
        <title>Depth-based differentiation of microbial function through sediment-hosted aquifers and enrichment of novel symbionts in the deep terrestrial subsurface.</title>
        <authorList>
            <person name="Probst A.J."/>
            <person name="Ladd B."/>
            <person name="Jarett J.K."/>
            <person name="Geller-Mcgrath D.E."/>
            <person name="Sieber C.M."/>
            <person name="Emerson J.B."/>
            <person name="Anantharaman K."/>
            <person name="Thomas B.C."/>
            <person name="Malmstrom R."/>
            <person name="Stieglmeier M."/>
            <person name="Klingl A."/>
            <person name="Woyke T."/>
            <person name="Ryan C.M."/>
            <person name="Banfield J.F."/>
        </authorList>
    </citation>
    <scope>NUCLEOTIDE SEQUENCE [LARGE SCALE GENOMIC DNA]</scope>
    <source>
        <strain evidence="7">CG23_combo_of_CG06-09_8_20_14_all_47_9</strain>
    </source>
</reference>
<evidence type="ECO:0000313" key="8">
    <source>
        <dbReference type="Proteomes" id="UP000231081"/>
    </source>
</evidence>
<dbReference type="GO" id="GO:0110001">
    <property type="term" value="C:toxin-antitoxin complex"/>
    <property type="evidence" value="ECO:0007669"/>
    <property type="project" value="InterPro"/>
</dbReference>
<evidence type="ECO:0000256" key="2">
    <source>
        <dbReference type="ARBA" id="ARBA00022649"/>
    </source>
</evidence>
<dbReference type="InterPro" id="IPR051813">
    <property type="entry name" value="HepT_RNase_toxin"/>
</dbReference>
<evidence type="ECO:0000313" key="7">
    <source>
        <dbReference type="EMBL" id="PIP52618.1"/>
    </source>
</evidence>
<evidence type="ECO:0000256" key="3">
    <source>
        <dbReference type="ARBA" id="ARBA00022722"/>
    </source>
</evidence>
<dbReference type="InterPro" id="IPR037038">
    <property type="entry name" value="HepT-like_sf"/>
</dbReference>
<keyword evidence="1" id="KW-0597">Phosphoprotein</keyword>
<sequence>MKQIEPYLSHITKAIRTIKVYVKGMDFNQFAKDQKTQDAVIRQLEIIGEASSKIIPDFIKSNPQVPWREMKDFRNKLIHDYWELDLELIWNVVVQDIPLLAKLLHE</sequence>
<keyword evidence="5" id="KW-0378">Hydrolase</keyword>
<dbReference type="Gene3D" id="1.20.120.580">
    <property type="entry name" value="bsu32300-like"/>
    <property type="match status" value="1"/>
</dbReference>
<dbReference type="AlphaFoldDB" id="A0A2H0B6Q9"/>
<keyword evidence="3" id="KW-0540">Nuclease</keyword>
<gene>
    <name evidence="7" type="ORF">COX09_00575</name>
</gene>
<organism evidence="7 8">
    <name type="scientific">Candidatus Beckwithbacteria bacterium CG23_combo_of_CG06-09_8_20_14_all_47_9</name>
    <dbReference type="NCBI Taxonomy" id="1974498"/>
    <lineage>
        <taxon>Bacteria</taxon>
        <taxon>Candidatus Beckwithiibacteriota</taxon>
    </lineage>
</organism>
<proteinExistence type="inferred from homology"/>
<dbReference type="GO" id="GO:0004540">
    <property type="term" value="F:RNA nuclease activity"/>
    <property type="evidence" value="ECO:0007669"/>
    <property type="project" value="InterPro"/>
</dbReference>
<dbReference type="InterPro" id="IPR008201">
    <property type="entry name" value="HepT-like"/>
</dbReference>
<dbReference type="PANTHER" id="PTHR34139">
    <property type="entry name" value="UPF0331 PROTEIN MJ0127"/>
    <property type="match status" value="1"/>
</dbReference>
<evidence type="ECO:0000256" key="4">
    <source>
        <dbReference type="ARBA" id="ARBA00022741"/>
    </source>
</evidence>
<dbReference type="Proteomes" id="UP000231081">
    <property type="component" value="Unassembled WGS sequence"/>
</dbReference>
<comment type="similarity">
    <text evidence="6">Belongs to the HepT RNase toxin family.</text>
</comment>
<dbReference type="GO" id="GO:0016787">
    <property type="term" value="F:hydrolase activity"/>
    <property type="evidence" value="ECO:0007669"/>
    <property type="project" value="UniProtKB-KW"/>
</dbReference>
<evidence type="ECO:0000256" key="5">
    <source>
        <dbReference type="ARBA" id="ARBA00022801"/>
    </source>
</evidence>
<keyword evidence="4" id="KW-0547">Nucleotide-binding</keyword>
<comment type="caution">
    <text evidence="7">The sequence shown here is derived from an EMBL/GenBank/DDBJ whole genome shotgun (WGS) entry which is preliminary data.</text>
</comment>
<keyword evidence="2" id="KW-1277">Toxin-antitoxin system</keyword>
<accession>A0A2H0B6Q9</accession>
<protein>
    <recommendedName>
        <fullName evidence="9">DUF86 domain-containing protein</fullName>
    </recommendedName>
</protein>
<name>A0A2H0B6Q9_9BACT</name>
<dbReference type="SUPFAM" id="SSF81593">
    <property type="entry name" value="Nucleotidyltransferase substrate binding subunit/domain"/>
    <property type="match status" value="1"/>
</dbReference>